<name>A0ACC2CWD6_DIPCM</name>
<dbReference type="EMBL" id="CM055099">
    <property type="protein sequence ID" value="KAJ7546234.1"/>
    <property type="molecule type" value="Genomic_DNA"/>
</dbReference>
<reference evidence="2" key="1">
    <citation type="journal article" date="2024" name="Proc. Natl. Acad. Sci. U.S.A.">
        <title>Extraordinary preservation of gene collinearity over three hundred million years revealed in homosporous lycophytes.</title>
        <authorList>
            <person name="Li C."/>
            <person name="Wickell D."/>
            <person name="Kuo L.Y."/>
            <person name="Chen X."/>
            <person name="Nie B."/>
            <person name="Liao X."/>
            <person name="Peng D."/>
            <person name="Ji J."/>
            <person name="Jenkins J."/>
            <person name="Williams M."/>
            <person name="Shu S."/>
            <person name="Plott C."/>
            <person name="Barry K."/>
            <person name="Rajasekar S."/>
            <person name="Grimwood J."/>
            <person name="Han X."/>
            <person name="Sun S."/>
            <person name="Hou Z."/>
            <person name="He W."/>
            <person name="Dai G."/>
            <person name="Sun C."/>
            <person name="Schmutz J."/>
            <person name="Leebens-Mack J.H."/>
            <person name="Li F.W."/>
            <person name="Wang L."/>
        </authorList>
    </citation>
    <scope>NUCLEOTIDE SEQUENCE [LARGE SCALE GENOMIC DNA]</scope>
    <source>
        <strain evidence="2">cv. PW_Plant_1</strain>
    </source>
</reference>
<comment type="caution">
    <text evidence="1">The sequence shown here is derived from an EMBL/GenBank/DDBJ whole genome shotgun (WGS) entry which is preliminary data.</text>
</comment>
<evidence type="ECO:0000313" key="2">
    <source>
        <dbReference type="Proteomes" id="UP001162992"/>
    </source>
</evidence>
<evidence type="ECO:0000313" key="1">
    <source>
        <dbReference type="EMBL" id="KAJ7546234.1"/>
    </source>
</evidence>
<sequence length="574" mass="63680">MATAAASSSSSLRKRTGRSSAAVSFQLPEKEKPDTVVPLGSSGQISFGGAFVALMIARYFSATSNLIHDCDEVFNYWEPLHYLLYKSGFQTWEYSSQYALRSYLYLLLHALLVGPAAWWYGSGAGKVGVFYSLRFALGALSALTEAALVESISRRFGRRVAAYTLVLLCFTSGCFNASTSFLPSTFSMYGITLASALLLADELVAAVAVAAFGVLVGWPFSVLATAPLVVYALFFGKFWKVFLAGAITSICTILMSLLVDHYFYGQWKFSILNLVIYNVAGGGDSSLYGVEGFFFYLKNALLNFNFAIVFALMLPVMMLLSRRSSDKQLFCAISPIYLWLLFMSLQPHKEERFIYPVYPLICLASAAAIERIPDLVSKVSRAYDPESLLLKLSKLVRPLAMALILVLSYSRTTSLLQGYSAPMHLLLTDNYVSVFAGSTVCIGSEWHRFPSSFFLPSSSYKVSWVDDGFRGLLPFPFNSTAGGTRVAPAYFNNQNQASSGQFLTEEENCSLLVELALKRSGQAFRGENATTWEAVAERSFLDNQKSPPLYRAFFIPWLWENKNTFGVYRLSRKR</sequence>
<organism evidence="1 2">
    <name type="scientific">Diphasiastrum complanatum</name>
    <name type="common">Issler's clubmoss</name>
    <name type="synonym">Lycopodium complanatum</name>
    <dbReference type="NCBI Taxonomy" id="34168"/>
    <lineage>
        <taxon>Eukaryota</taxon>
        <taxon>Viridiplantae</taxon>
        <taxon>Streptophyta</taxon>
        <taxon>Embryophyta</taxon>
        <taxon>Tracheophyta</taxon>
        <taxon>Lycopodiopsida</taxon>
        <taxon>Lycopodiales</taxon>
        <taxon>Lycopodiaceae</taxon>
        <taxon>Lycopodioideae</taxon>
        <taxon>Diphasiastrum</taxon>
    </lineage>
</organism>
<accession>A0ACC2CWD6</accession>
<proteinExistence type="predicted"/>
<gene>
    <name evidence="1" type="ORF">O6H91_08G031300</name>
</gene>
<keyword evidence="2" id="KW-1185">Reference proteome</keyword>
<protein>
    <submittedName>
        <fullName evidence="1">Uncharacterized protein</fullName>
    </submittedName>
</protein>
<dbReference type="Proteomes" id="UP001162992">
    <property type="component" value="Chromosome 8"/>
</dbReference>